<evidence type="ECO:0000313" key="3">
    <source>
        <dbReference type="Proteomes" id="UP000286287"/>
    </source>
</evidence>
<feature type="chain" id="PRO_5019580078" description="Lipoprotein" evidence="1">
    <location>
        <begin position="23"/>
        <end position="104"/>
    </location>
</feature>
<accession>A0A418V5S0</accession>
<proteinExistence type="predicted"/>
<gene>
    <name evidence="2" type="ORF">D3875_07510</name>
</gene>
<reference evidence="2 3" key="1">
    <citation type="submission" date="2018-09" db="EMBL/GenBank/DDBJ databases">
        <authorList>
            <person name="Zhu H."/>
        </authorList>
    </citation>
    <scope>NUCLEOTIDE SEQUENCE [LARGE SCALE GENOMIC DNA]</scope>
    <source>
        <strain evidence="2 3">K2S05-167</strain>
    </source>
</reference>
<dbReference type="RefSeq" id="WP_119762620.1">
    <property type="nucleotide sequence ID" value="NZ_QYUJ01000014.1"/>
</dbReference>
<dbReference type="AlphaFoldDB" id="A0A418V5S0"/>
<keyword evidence="1" id="KW-0732">Signal</keyword>
<dbReference type="PROSITE" id="PS51257">
    <property type="entry name" value="PROKAR_LIPOPROTEIN"/>
    <property type="match status" value="1"/>
</dbReference>
<dbReference type="Proteomes" id="UP000286287">
    <property type="component" value="Unassembled WGS sequence"/>
</dbReference>
<protein>
    <recommendedName>
        <fullName evidence="4">Lipoprotein</fullName>
    </recommendedName>
</protein>
<organism evidence="2 3">
    <name type="scientific">Deinococcus cavernae</name>
    <dbReference type="NCBI Taxonomy" id="2320857"/>
    <lineage>
        <taxon>Bacteria</taxon>
        <taxon>Thermotogati</taxon>
        <taxon>Deinococcota</taxon>
        <taxon>Deinococci</taxon>
        <taxon>Deinococcales</taxon>
        <taxon>Deinococcaceae</taxon>
        <taxon>Deinococcus</taxon>
    </lineage>
</organism>
<dbReference type="EMBL" id="QYUJ01000014">
    <property type="protein sequence ID" value="RJF71442.1"/>
    <property type="molecule type" value="Genomic_DNA"/>
</dbReference>
<feature type="signal peptide" evidence="1">
    <location>
        <begin position="1"/>
        <end position="22"/>
    </location>
</feature>
<keyword evidence="3" id="KW-1185">Reference proteome</keyword>
<comment type="caution">
    <text evidence="2">The sequence shown here is derived from an EMBL/GenBank/DDBJ whole genome shotgun (WGS) entry which is preliminary data.</text>
</comment>
<sequence length="104" mass="10901">MKKILSVAALGLSLTACSTNFAPMNYTLTVNVSGVNTATVTVTDTTTKQTVFQQAVTGTATIPNLVEDHVYTVSGLDVSGFKTPATQTITLKKNDSVSLAYIAQ</sequence>
<name>A0A418V5S0_9DEIO</name>
<evidence type="ECO:0000256" key="1">
    <source>
        <dbReference type="SAM" id="SignalP"/>
    </source>
</evidence>
<evidence type="ECO:0000313" key="2">
    <source>
        <dbReference type="EMBL" id="RJF71442.1"/>
    </source>
</evidence>
<evidence type="ECO:0008006" key="4">
    <source>
        <dbReference type="Google" id="ProtNLM"/>
    </source>
</evidence>